<dbReference type="GO" id="GO:0009693">
    <property type="term" value="P:ethylene biosynthetic process"/>
    <property type="evidence" value="ECO:0007669"/>
    <property type="project" value="UniProtKB-KW"/>
</dbReference>
<keyword evidence="13" id="KW-1185">Reference proteome</keyword>
<dbReference type="InterPro" id="IPR005123">
    <property type="entry name" value="Oxoglu/Fe-dep_dioxygenase_dom"/>
</dbReference>
<evidence type="ECO:0000256" key="8">
    <source>
        <dbReference type="ARBA" id="ARBA00047725"/>
    </source>
</evidence>
<evidence type="ECO:0000256" key="5">
    <source>
        <dbReference type="ARBA" id="ARBA00022666"/>
    </source>
</evidence>
<evidence type="ECO:0000256" key="1">
    <source>
        <dbReference type="ARBA" id="ARBA00004767"/>
    </source>
</evidence>
<evidence type="ECO:0000256" key="3">
    <source>
        <dbReference type="ARBA" id="ARBA00012531"/>
    </source>
</evidence>
<keyword evidence="10" id="KW-0408">Iron</keyword>
<feature type="domain" description="Fe2OG dioxygenase" evidence="11">
    <location>
        <begin position="177"/>
        <end position="278"/>
    </location>
</feature>
<dbReference type="SUPFAM" id="SSF51197">
    <property type="entry name" value="Clavaminate synthase-like"/>
    <property type="match status" value="1"/>
</dbReference>
<evidence type="ECO:0000256" key="6">
    <source>
        <dbReference type="ARBA" id="ARBA00031011"/>
    </source>
</evidence>
<dbReference type="EC" id="1.13.12.19" evidence="3"/>
<dbReference type="OrthoDB" id="21825at2"/>
<dbReference type="Pfam" id="PF03171">
    <property type="entry name" value="2OG-FeII_Oxy"/>
    <property type="match status" value="1"/>
</dbReference>
<comment type="similarity">
    <text evidence="10">Belongs to the iron/ascorbate-dependent oxidoreductase family.</text>
</comment>
<evidence type="ECO:0000256" key="9">
    <source>
        <dbReference type="ARBA" id="ARBA00049359"/>
    </source>
</evidence>
<dbReference type="PROSITE" id="PS51471">
    <property type="entry name" value="FE2OG_OXY"/>
    <property type="match status" value="1"/>
</dbReference>
<keyword evidence="10" id="KW-0479">Metal-binding</keyword>
<comment type="caution">
    <text evidence="12">The sequence shown here is derived from an EMBL/GenBank/DDBJ whole genome shotgun (WGS) entry which is preliminary data.</text>
</comment>
<keyword evidence="10" id="KW-0560">Oxidoreductase</keyword>
<evidence type="ECO:0000259" key="11">
    <source>
        <dbReference type="PROSITE" id="PS51471"/>
    </source>
</evidence>
<protein>
    <recommendedName>
        <fullName evidence="4">2-oxoglutarate-dependent ethylene/succinate-forming enzyme</fullName>
        <ecNumber evidence="3">1.13.12.19</ecNumber>
        <ecNumber evidence="2">1.14.20.7</ecNumber>
    </recommendedName>
    <alternativeName>
        <fullName evidence="6">2-oxoglutarate dioxygenase (ethylene-forming)</fullName>
    </alternativeName>
    <alternativeName>
        <fullName evidence="7">2-oxoglutarate/L-arginine monooxygenase/decarboxylase (succinate-forming)</fullName>
    </alternativeName>
</protein>
<sequence length="340" mass="38481">MQNKKWNSLPILDFSKYSGAVTERENFLEELREVSRELGFFYLTGHGIDTELPELLLKNSREFFALPIEEKLSIEMIHSPHFRGYSRIGAERTLGLPDWREQLDVGAELSPVSDPDISPHWTILQGPNQWPDRLPEFKKIVLRYQKEVTNLAIRLVHAFSSALGQEPSVFDPILGAKAHQLMKVIRYPGRESTNSDQGVGAHKDGGFVTVLLQDEQAGLEVEYENGWIQVPPIPGTFVINIGELLELASNGYLRATVHRALVPSSGTDRISVGFFYSARLDANVPLLHLPEHLQKEIRGLTQDPNNPLFYEVGKNLLKSRFRSHPDVAQRYHSKLLDSVL</sequence>
<evidence type="ECO:0000313" key="13">
    <source>
        <dbReference type="Proteomes" id="UP000231926"/>
    </source>
</evidence>
<evidence type="ECO:0000256" key="4">
    <source>
        <dbReference type="ARBA" id="ARBA00019045"/>
    </source>
</evidence>
<dbReference type="InterPro" id="IPR026992">
    <property type="entry name" value="DIOX_N"/>
</dbReference>
<comment type="catalytic activity">
    <reaction evidence="8">
        <text>2-oxoglutarate + O2 + 2 H(+) = ethene + 3 CO2 + H2O</text>
        <dbReference type="Rhea" id="RHEA:31523"/>
        <dbReference type="ChEBI" id="CHEBI:15377"/>
        <dbReference type="ChEBI" id="CHEBI:15378"/>
        <dbReference type="ChEBI" id="CHEBI:15379"/>
        <dbReference type="ChEBI" id="CHEBI:16526"/>
        <dbReference type="ChEBI" id="CHEBI:16810"/>
        <dbReference type="ChEBI" id="CHEBI:18153"/>
        <dbReference type="EC" id="1.13.12.19"/>
    </reaction>
</comment>
<dbReference type="Pfam" id="PF14226">
    <property type="entry name" value="DIOX_N"/>
    <property type="match status" value="1"/>
</dbReference>
<dbReference type="GO" id="GO:0046872">
    <property type="term" value="F:metal ion binding"/>
    <property type="evidence" value="ECO:0007669"/>
    <property type="project" value="UniProtKB-KW"/>
</dbReference>
<evidence type="ECO:0000313" key="12">
    <source>
        <dbReference type="EMBL" id="PJZ49301.1"/>
    </source>
</evidence>
<accession>A0A2M9YCL4</accession>
<dbReference type="InterPro" id="IPR044861">
    <property type="entry name" value="IPNS-like_FE2OG_OXY"/>
</dbReference>
<dbReference type="EMBL" id="NPDR01000003">
    <property type="protein sequence ID" value="PJZ49301.1"/>
    <property type="molecule type" value="Genomic_DNA"/>
</dbReference>
<name>A0A2M9YCL4_9LEPT</name>
<dbReference type="RefSeq" id="WP_100709875.1">
    <property type="nucleotide sequence ID" value="NZ_NPDR01000003.1"/>
</dbReference>
<reference evidence="12 13" key="1">
    <citation type="submission" date="2017-07" db="EMBL/GenBank/DDBJ databases">
        <title>Leptospira spp. isolated from tropical soils.</title>
        <authorList>
            <person name="Thibeaux R."/>
            <person name="Iraola G."/>
            <person name="Ferres I."/>
            <person name="Bierque E."/>
            <person name="Girault D."/>
            <person name="Soupe-Gilbert M.-E."/>
            <person name="Picardeau M."/>
            <person name="Goarant C."/>
        </authorList>
    </citation>
    <scope>NUCLEOTIDE SEQUENCE [LARGE SCALE GENOMIC DNA]</scope>
    <source>
        <strain evidence="12 13">FH4-C-A2</strain>
    </source>
</reference>
<proteinExistence type="inferred from homology"/>
<gene>
    <name evidence="12" type="ORF">CH362_08155</name>
</gene>
<organism evidence="12 13">
    <name type="scientific">Leptospira saintgironsiae</name>
    <dbReference type="NCBI Taxonomy" id="2023183"/>
    <lineage>
        <taxon>Bacteria</taxon>
        <taxon>Pseudomonadati</taxon>
        <taxon>Spirochaetota</taxon>
        <taxon>Spirochaetia</taxon>
        <taxon>Leptospirales</taxon>
        <taxon>Leptospiraceae</taxon>
        <taxon>Leptospira</taxon>
    </lineage>
</organism>
<dbReference type="PRINTS" id="PR00682">
    <property type="entry name" value="IPNSYNTHASE"/>
</dbReference>
<comment type="catalytic activity">
    <reaction evidence="9">
        <text>L-arginine + 2-oxoglutarate + O2 = guanidine + L-glutamate 5-semialdehyde + succinate + CO2</text>
        <dbReference type="Rhea" id="RHEA:31535"/>
        <dbReference type="ChEBI" id="CHEBI:15379"/>
        <dbReference type="ChEBI" id="CHEBI:16526"/>
        <dbReference type="ChEBI" id="CHEBI:16810"/>
        <dbReference type="ChEBI" id="CHEBI:30031"/>
        <dbReference type="ChEBI" id="CHEBI:30087"/>
        <dbReference type="ChEBI" id="CHEBI:32682"/>
        <dbReference type="ChEBI" id="CHEBI:58066"/>
        <dbReference type="EC" id="1.14.20.7"/>
    </reaction>
</comment>
<dbReference type="AlphaFoldDB" id="A0A2M9YCL4"/>
<evidence type="ECO:0000256" key="2">
    <source>
        <dbReference type="ARBA" id="ARBA00012293"/>
    </source>
</evidence>
<dbReference type="PANTHER" id="PTHR47990">
    <property type="entry name" value="2-OXOGLUTARATE (2OG) AND FE(II)-DEPENDENT OXYGENASE SUPERFAMILY PROTEIN-RELATED"/>
    <property type="match status" value="1"/>
</dbReference>
<dbReference type="InterPro" id="IPR050231">
    <property type="entry name" value="Iron_ascorbate_oxido_reductase"/>
</dbReference>
<dbReference type="GO" id="GO:0102276">
    <property type="term" value="F:2-oxoglutarate oxygenase/decarboxylase (ethylene-forming) activity"/>
    <property type="evidence" value="ECO:0007669"/>
    <property type="project" value="UniProtKB-EC"/>
</dbReference>
<evidence type="ECO:0000256" key="7">
    <source>
        <dbReference type="ARBA" id="ARBA00031282"/>
    </source>
</evidence>
<dbReference type="EC" id="1.14.20.7" evidence="2"/>
<keyword evidence="5" id="KW-0266">Ethylene biosynthesis</keyword>
<dbReference type="InterPro" id="IPR027443">
    <property type="entry name" value="IPNS-like_sf"/>
</dbReference>
<comment type="pathway">
    <text evidence="1">Alkene biosynthesis; ethylene biosynthesis via 2-oxoglutarate.</text>
</comment>
<dbReference type="Proteomes" id="UP000231926">
    <property type="component" value="Unassembled WGS sequence"/>
</dbReference>
<dbReference type="Gene3D" id="2.60.120.330">
    <property type="entry name" value="B-lactam Antibiotic, Isopenicillin N Synthase, Chain"/>
    <property type="match status" value="1"/>
</dbReference>
<evidence type="ECO:0000256" key="10">
    <source>
        <dbReference type="RuleBase" id="RU003682"/>
    </source>
</evidence>